<keyword evidence="6" id="KW-1185">Reference proteome</keyword>
<feature type="domain" description="Ig-like" evidence="4">
    <location>
        <begin position="436"/>
        <end position="507"/>
    </location>
</feature>
<protein>
    <recommendedName>
        <fullName evidence="4">Ig-like domain-containing protein</fullName>
    </recommendedName>
</protein>
<reference evidence="5" key="1">
    <citation type="submission" date="2023-03" db="EMBL/GenBank/DDBJ databases">
        <authorList>
            <person name="Steffen K."/>
            <person name="Cardenas P."/>
        </authorList>
    </citation>
    <scope>NUCLEOTIDE SEQUENCE</scope>
</reference>
<proteinExistence type="predicted"/>
<dbReference type="PANTHER" id="PTHR44170">
    <property type="entry name" value="PROTEIN SIDEKICK"/>
    <property type="match status" value="1"/>
</dbReference>
<feature type="chain" id="PRO_5041251316" description="Ig-like domain-containing protein" evidence="3">
    <location>
        <begin position="18"/>
        <end position="529"/>
    </location>
</feature>
<dbReference type="EMBL" id="CASHTH010001560">
    <property type="protein sequence ID" value="CAI8016766.1"/>
    <property type="molecule type" value="Genomic_DNA"/>
</dbReference>
<keyword evidence="3" id="KW-0732">Signal</keyword>
<dbReference type="Pfam" id="PF13927">
    <property type="entry name" value="Ig_3"/>
    <property type="match status" value="1"/>
</dbReference>
<evidence type="ECO:0000313" key="6">
    <source>
        <dbReference type="Proteomes" id="UP001174909"/>
    </source>
</evidence>
<gene>
    <name evidence="5" type="ORF">GBAR_LOCUS10262</name>
</gene>
<evidence type="ECO:0000256" key="3">
    <source>
        <dbReference type="SAM" id="SignalP"/>
    </source>
</evidence>
<evidence type="ECO:0000256" key="2">
    <source>
        <dbReference type="ARBA" id="ARBA00023157"/>
    </source>
</evidence>
<evidence type="ECO:0000313" key="5">
    <source>
        <dbReference type="EMBL" id="CAI8016766.1"/>
    </source>
</evidence>
<comment type="caution">
    <text evidence="5">The sequence shown here is derived from an EMBL/GenBank/DDBJ whole genome shotgun (WGS) entry which is preliminary data.</text>
</comment>
<dbReference type="GO" id="GO:0016020">
    <property type="term" value="C:membrane"/>
    <property type="evidence" value="ECO:0007669"/>
    <property type="project" value="UniProtKB-SubCell"/>
</dbReference>
<dbReference type="SUPFAM" id="SSF48726">
    <property type="entry name" value="Immunoglobulin"/>
    <property type="match status" value="3"/>
</dbReference>
<keyword evidence="2" id="KW-1015">Disulfide bond</keyword>
<dbReference type="InterPro" id="IPR036116">
    <property type="entry name" value="FN3_sf"/>
</dbReference>
<dbReference type="InterPro" id="IPR013151">
    <property type="entry name" value="Immunoglobulin_dom"/>
</dbReference>
<sequence>MVILKLLLFAVVVGVSSQSYPHFEFRGDVLVNNSFIVRGQPVNIGEGYNDSLHCVTDNSECCSNGQGDWYDERGRQVQQGPDGEGDLYVTRGDGVVYLNRRRGGSSGMWRCDIPDSNGVNQSIYIYLGTPETGELTSPAMYFTLDSEANEDPPEFTLTCQSKGGPVTEVVWRRNGVTVEEDSNHTTSQIIVDTSSNTVYNNTLRVRGRETTVTYRCTVSSNRHEYVPGSLLRRSAQMFVRVAMEPTSVSATYKTPTSISLEWTFASAPIYDYSYVVYYESGGESHSVSFADKRRSRDNSHLSTGLPVGGIHTIYLVALVDLPSPVAVIPVAAESPEVVVSGEGSGVVGTSYTLTCRVSLPSGVEPDSLDVQWLGPSTDEQTVDTTDNRELTSQLSLDQLSLAHGGDYTCTASYTVDGGTTVTTSDTAKVIPIIAPPSVMLRISEDTILVGEDVVVYCDIDLIGVVRGRDVAVEVTWFQEGVPVRPDSRLTISGATGDAYLGSTVRQCHGPVESVPHILLSRDICSTVWH</sequence>
<dbReference type="Gene3D" id="2.60.40.10">
    <property type="entry name" value="Immunoglobulins"/>
    <property type="match status" value="2"/>
</dbReference>
<keyword evidence="1" id="KW-0677">Repeat</keyword>
<accession>A0AA35WGT5</accession>
<feature type="domain" description="Ig-like" evidence="4">
    <location>
        <begin position="329"/>
        <end position="426"/>
    </location>
</feature>
<dbReference type="GO" id="GO:0098609">
    <property type="term" value="P:cell-cell adhesion"/>
    <property type="evidence" value="ECO:0007669"/>
    <property type="project" value="TreeGrafter"/>
</dbReference>
<organism evidence="5 6">
    <name type="scientific">Geodia barretti</name>
    <name type="common">Barrett's horny sponge</name>
    <dbReference type="NCBI Taxonomy" id="519541"/>
    <lineage>
        <taxon>Eukaryota</taxon>
        <taxon>Metazoa</taxon>
        <taxon>Porifera</taxon>
        <taxon>Demospongiae</taxon>
        <taxon>Heteroscleromorpha</taxon>
        <taxon>Tetractinellida</taxon>
        <taxon>Astrophorina</taxon>
        <taxon>Geodiidae</taxon>
        <taxon>Geodia</taxon>
    </lineage>
</organism>
<feature type="domain" description="Ig-like" evidence="4">
    <location>
        <begin position="138"/>
        <end position="227"/>
    </location>
</feature>
<dbReference type="CDD" id="cd00096">
    <property type="entry name" value="Ig"/>
    <property type="match status" value="1"/>
</dbReference>
<dbReference type="InterPro" id="IPR013783">
    <property type="entry name" value="Ig-like_fold"/>
</dbReference>
<dbReference type="PANTHER" id="PTHR44170:SF6">
    <property type="entry name" value="CONTACTIN"/>
    <property type="match status" value="1"/>
</dbReference>
<dbReference type="Proteomes" id="UP001174909">
    <property type="component" value="Unassembled WGS sequence"/>
</dbReference>
<evidence type="ECO:0000256" key="1">
    <source>
        <dbReference type="ARBA" id="ARBA00022737"/>
    </source>
</evidence>
<dbReference type="AlphaFoldDB" id="A0AA35WGT5"/>
<dbReference type="InterPro" id="IPR007110">
    <property type="entry name" value="Ig-like_dom"/>
</dbReference>
<name>A0AA35WGT5_GEOBA</name>
<dbReference type="InterPro" id="IPR036179">
    <property type="entry name" value="Ig-like_dom_sf"/>
</dbReference>
<dbReference type="InterPro" id="IPR003599">
    <property type="entry name" value="Ig_sub"/>
</dbReference>
<dbReference type="Pfam" id="PF00047">
    <property type="entry name" value="ig"/>
    <property type="match status" value="1"/>
</dbReference>
<feature type="signal peptide" evidence="3">
    <location>
        <begin position="1"/>
        <end position="17"/>
    </location>
</feature>
<dbReference type="SUPFAM" id="SSF49265">
    <property type="entry name" value="Fibronectin type III"/>
    <property type="match status" value="1"/>
</dbReference>
<dbReference type="SMART" id="SM00409">
    <property type="entry name" value="IG"/>
    <property type="match status" value="1"/>
</dbReference>
<dbReference type="PROSITE" id="PS50835">
    <property type="entry name" value="IG_LIKE"/>
    <property type="match status" value="3"/>
</dbReference>
<evidence type="ECO:0000259" key="4">
    <source>
        <dbReference type="PROSITE" id="PS50835"/>
    </source>
</evidence>